<name>A0A9Q5WSF3_RHOHA</name>
<dbReference type="CDD" id="cd06170">
    <property type="entry name" value="LuxR_C_like"/>
    <property type="match status" value="1"/>
</dbReference>
<dbReference type="PROSITE" id="PS50043">
    <property type="entry name" value="HTH_LUXR_2"/>
    <property type="match status" value="1"/>
</dbReference>
<dbReference type="Gene3D" id="3.40.50.300">
    <property type="entry name" value="P-loop containing nucleotide triphosphate hydrolases"/>
    <property type="match status" value="1"/>
</dbReference>
<keyword evidence="3" id="KW-0418">Kinase</keyword>
<dbReference type="InterPro" id="IPR058852">
    <property type="entry name" value="HTH_77"/>
</dbReference>
<dbReference type="PANTHER" id="PTHR47691">
    <property type="entry name" value="REGULATOR-RELATED"/>
    <property type="match status" value="1"/>
</dbReference>
<dbReference type="PROSITE" id="PS00622">
    <property type="entry name" value="HTH_LUXR_1"/>
    <property type="match status" value="1"/>
</dbReference>
<dbReference type="EMBL" id="WVBC01000001">
    <property type="protein sequence ID" value="NKT76916.1"/>
    <property type="molecule type" value="Genomic_DNA"/>
</dbReference>
<dbReference type="Gene3D" id="1.25.40.10">
    <property type="entry name" value="Tetratricopeptide repeat domain"/>
    <property type="match status" value="1"/>
</dbReference>
<evidence type="ECO:0000256" key="1">
    <source>
        <dbReference type="SAM" id="MobiDB-lite"/>
    </source>
</evidence>
<gene>
    <name evidence="3" type="ORF">GS882_01530</name>
    <name evidence="4" type="ORF">GS947_19135</name>
</gene>
<dbReference type="Gene3D" id="1.10.10.10">
    <property type="entry name" value="Winged helix-like DNA-binding domain superfamily/Winged helix DNA-binding domain"/>
    <property type="match status" value="1"/>
</dbReference>
<dbReference type="InterPro" id="IPR000792">
    <property type="entry name" value="Tscrpt_reg_LuxR_C"/>
</dbReference>
<dbReference type="Pfam" id="PF00196">
    <property type="entry name" value="GerE"/>
    <property type="match status" value="1"/>
</dbReference>
<dbReference type="InterPro" id="IPR036388">
    <property type="entry name" value="WH-like_DNA-bd_sf"/>
</dbReference>
<dbReference type="GO" id="GO:0016301">
    <property type="term" value="F:kinase activity"/>
    <property type="evidence" value="ECO:0007669"/>
    <property type="project" value="UniProtKB-KW"/>
</dbReference>
<dbReference type="Proteomes" id="UP000608063">
    <property type="component" value="Unassembled WGS sequence"/>
</dbReference>
<dbReference type="InterPro" id="IPR027417">
    <property type="entry name" value="P-loop_NTPase"/>
</dbReference>
<evidence type="ECO:0000313" key="5">
    <source>
        <dbReference type="Proteomes" id="UP000603463"/>
    </source>
</evidence>
<feature type="region of interest" description="Disordered" evidence="1">
    <location>
        <begin position="1"/>
        <end position="23"/>
    </location>
</feature>
<dbReference type="Pfam" id="PF00931">
    <property type="entry name" value="NB-ARC"/>
    <property type="match status" value="1"/>
</dbReference>
<dbReference type="Proteomes" id="UP000603463">
    <property type="component" value="Unassembled WGS sequence"/>
</dbReference>
<keyword evidence="3" id="KW-0808">Transferase</keyword>
<dbReference type="GO" id="GO:0006355">
    <property type="term" value="P:regulation of DNA-templated transcription"/>
    <property type="evidence" value="ECO:0007669"/>
    <property type="project" value="InterPro"/>
</dbReference>
<evidence type="ECO:0000313" key="4">
    <source>
        <dbReference type="EMBL" id="NKW43640.1"/>
    </source>
</evidence>
<proteinExistence type="predicted"/>
<dbReference type="PANTHER" id="PTHR47691:SF3">
    <property type="entry name" value="HTH-TYPE TRANSCRIPTIONAL REGULATOR RV0890C-RELATED"/>
    <property type="match status" value="1"/>
</dbReference>
<organism evidence="3 5">
    <name type="scientific">Rhodococcus hoagii</name>
    <name type="common">Corynebacterium equii</name>
    <dbReference type="NCBI Taxonomy" id="43767"/>
    <lineage>
        <taxon>Bacteria</taxon>
        <taxon>Bacillati</taxon>
        <taxon>Actinomycetota</taxon>
        <taxon>Actinomycetes</taxon>
        <taxon>Mycobacteriales</taxon>
        <taxon>Nocardiaceae</taxon>
        <taxon>Prescottella</taxon>
    </lineage>
</organism>
<dbReference type="AlphaFoldDB" id="A0A9Q5WSF3"/>
<dbReference type="InterPro" id="IPR016032">
    <property type="entry name" value="Sig_transdc_resp-reg_C-effctor"/>
</dbReference>
<dbReference type="PRINTS" id="PR00038">
    <property type="entry name" value="HTHLUXR"/>
</dbReference>
<dbReference type="SUPFAM" id="SSF52540">
    <property type="entry name" value="P-loop containing nucleoside triphosphate hydrolases"/>
    <property type="match status" value="1"/>
</dbReference>
<sequence length="780" mass="85578">MADVDTLGPHQASGPSPGHGRLPADLTSFVGRRHELTAVRGALTECRLVTLTGIGGVGKTRLALRVATSVRRNFPDGVWLIELADVHDPDFVVDVVATTLGVRDYTGRPPRDSLVEAMAEGARLLVLDNCEQVVDAVAELVQTLLERCAGLHVLTTSRELLGLGCETVIPVSPLTTPSRDRSQPVIKVSRFDAVALFAERAASAVPGFALTDDNTATIAKICARLDGLPLAIELAAARTRALSPEQILQRLIERRGLLTWSSRGVPPRQQTLKWSIGWSYDLCTPEEQQLWRRLSLFTGSFDIDDVEHICGEDCAGDLLDILASLVDKSIIVREDARGRARYRMLDTVRGFGREQLDETAGDVNLRLRFRDWYTRMALDAEADWISPRQLDWSDRLRGELPNLREAFDFAIAENDGSALPLAAALYPFWIARGLFAEGRRWLHRALDQTHRQPTTLQAKSLFAAAILAAFQGDLTVAAARAEDALALESPAADPIARAYVAMAAGITAFCSGDLEQARVRLRFAADTPGVDAYPQLQLEALSLLGWAHVGDHTSQALTFQGRALAIAQGHGEYIHRGYSLWANGVDTWRSGDREHATELLEAGLRLTRQTRDPLMVFTCLQALAWLDAENGQVRRAAVVMGAADAHRRLVGSNPVFFPNLLVHQNTYEETVREALDAKTLDAAHREGASMTTADAIAYTLGEQSREPMPDTPGQERTVLTKREHEVAELVAEGLTNKEIAQRLTISRRTVDGHVDHILTKLGFTSRVQVATWITESAPTD</sequence>
<dbReference type="GO" id="GO:0043531">
    <property type="term" value="F:ADP binding"/>
    <property type="evidence" value="ECO:0007669"/>
    <property type="project" value="InterPro"/>
</dbReference>
<accession>A0A9Q5WSF3</accession>
<evidence type="ECO:0000259" key="2">
    <source>
        <dbReference type="PROSITE" id="PS50043"/>
    </source>
</evidence>
<comment type="caution">
    <text evidence="3">The sequence shown here is derived from an EMBL/GenBank/DDBJ whole genome shotgun (WGS) entry which is preliminary data.</text>
</comment>
<dbReference type="GO" id="GO:0003677">
    <property type="term" value="F:DNA binding"/>
    <property type="evidence" value="ECO:0007669"/>
    <property type="project" value="InterPro"/>
</dbReference>
<feature type="domain" description="HTH luxR-type" evidence="2">
    <location>
        <begin position="712"/>
        <end position="777"/>
    </location>
</feature>
<protein>
    <submittedName>
        <fullName evidence="3">Protein kinase</fullName>
    </submittedName>
</protein>
<dbReference type="Pfam" id="PF25872">
    <property type="entry name" value="HTH_77"/>
    <property type="match status" value="1"/>
</dbReference>
<dbReference type="InterPro" id="IPR011990">
    <property type="entry name" value="TPR-like_helical_dom_sf"/>
</dbReference>
<dbReference type="SUPFAM" id="SSF46894">
    <property type="entry name" value="C-terminal effector domain of the bipartite response regulators"/>
    <property type="match status" value="1"/>
</dbReference>
<dbReference type="InterPro" id="IPR002182">
    <property type="entry name" value="NB-ARC"/>
</dbReference>
<evidence type="ECO:0000313" key="3">
    <source>
        <dbReference type="EMBL" id="NKT76916.1"/>
    </source>
</evidence>
<dbReference type="RefSeq" id="WP_005513099.1">
    <property type="nucleotide sequence ID" value="NZ_CP095477.1"/>
</dbReference>
<reference evidence="3" key="1">
    <citation type="journal article" date="2020" name="Environ. Microbiol.">
        <title>The novel and transferable erm(51) gene confers Macrolides, Lincosamides, and Streptogramins B (MLSB) resistance to clonal Rhodococcus equi in the environment.</title>
        <authorList>
            <person name="Huber L."/>
            <person name="Giguere S."/>
            <person name="Slovis N.M."/>
            <person name="Alvarez-Narvaez S."/>
            <person name="Hart K.A."/>
            <person name="Greiter M."/>
            <person name="Morris E.R.A."/>
            <person name="Cohen N.D."/>
        </authorList>
    </citation>
    <scope>NUCLEOTIDE SEQUENCE</scope>
    <source>
        <strain evidence="3">Lh_116_1</strain>
        <strain evidence="4">Lh_16_1</strain>
    </source>
</reference>
<dbReference type="EMBL" id="WVDC01000010">
    <property type="protein sequence ID" value="NKW43640.1"/>
    <property type="molecule type" value="Genomic_DNA"/>
</dbReference>
<dbReference type="SMART" id="SM00421">
    <property type="entry name" value="HTH_LUXR"/>
    <property type="match status" value="1"/>
</dbReference>